<feature type="signal peptide" evidence="2">
    <location>
        <begin position="1"/>
        <end position="24"/>
    </location>
</feature>
<evidence type="ECO:0000256" key="1">
    <source>
        <dbReference type="SAM" id="MobiDB-lite"/>
    </source>
</evidence>
<sequence>MCRLRLRLSLALLLLVALTSAASAAVHIRVAVSPDTIPQCGHGQFFFGIANGGDHPILARVSLALVSRDTVILGPFFGRVRLAAGERRHREFIFGIPSTVPPGNYAWVARAFASDSTQDRAAAPFVVVPGPCVSPESDLEKSMIEGMGLEPEGVTPAQRDSWGSVKKRYH</sequence>
<dbReference type="Proteomes" id="UP000320184">
    <property type="component" value="Unassembled WGS sequence"/>
</dbReference>
<name>A0A538SM62_UNCEI</name>
<reference evidence="3 4" key="1">
    <citation type="journal article" date="2019" name="Nat. Microbiol.">
        <title>Mediterranean grassland soil C-N compound turnover is dependent on rainfall and depth, and is mediated by genomically divergent microorganisms.</title>
        <authorList>
            <person name="Diamond S."/>
            <person name="Andeer P.F."/>
            <person name="Li Z."/>
            <person name="Crits-Christoph A."/>
            <person name="Burstein D."/>
            <person name="Anantharaman K."/>
            <person name="Lane K.R."/>
            <person name="Thomas B.C."/>
            <person name="Pan C."/>
            <person name="Northen T.R."/>
            <person name="Banfield J.F."/>
        </authorList>
    </citation>
    <scope>NUCLEOTIDE SEQUENCE [LARGE SCALE GENOMIC DNA]</scope>
    <source>
        <strain evidence="3">WS_3</strain>
    </source>
</reference>
<dbReference type="EMBL" id="VBOT01000033">
    <property type="protein sequence ID" value="TMQ52460.1"/>
    <property type="molecule type" value="Genomic_DNA"/>
</dbReference>
<evidence type="ECO:0000313" key="4">
    <source>
        <dbReference type="Proteomes" id="UP000320184"/>
    </source>
</evidence>
<evidence type="ECO:0000313" key="3">
    <source>
        <dbReference type="EMBL" id="TMQ52460.1"/>
    </source>
</evidence>
<proteinExistence type="predicted"/>
<feature type="region of interest" description="Disordered" evidence="1">
    <location>
        <begin position="148"/>
        <end position="170"/>
    </location>
</feature>
<protein>
    <submittedName>
        <fullName evidence="3">Uncharacterized protein</fullName>
    </submittedName>
</protein>
<organism evidence="3 4">
    <name type="scientific">Eiseniibacteriota bacterium</name>
    <dbReference type="NCBI Taxonomy" id="2212470"/>
    <lineage>
        <taxon>Bacteria</taxon>
        <taxon>Candidatus Eiseniibacteriota</taxon>
    </lineage>
</organism>
<comment type="caution">
    <text evidence="3">The sequence shown here is derived from an EMBL/GenBank/DDBJ whole genome shotgun (WGS) entry which is preliminary data.</text>
</comment>
<dbReference type="AlphaFoldDB" id="A0A538SM62"/>
<evidence type="ECO:0000256" key="2">
    <source>
        <dbReference type="SAM" id="SignalP"/>
    </source>
</evidence>
<feature type="chain" id="PRO_5021733734" evidence="2">
    <location>
        <begin position="25"/>
        <end position="170"/>
    </location>
</feature>
<gene>
    <name evidence="3" type="ORF">E6K73_02935</name>
</gene>
<keyword evidence="2" id="KW-0732">Signal</keyword>
<accession>A0A538SM62</accession>